<dbReference type="AlphaFoldDB" id="A0A1C7ECE6"/>
<dbReference type="GO" id="GO:1901135">
    <property type="term" value="P:carbohydrate derivative metabolic process"/>
    <property type="evidence" value="ECO:0007669"/>
    <property type="project" value="InterPro"/>
</dbReference>
<dbReference type="STRING" id="1038856.BBI15_15205"/>
<dbReference type="Gene3D" id="1.10.10.10">
    <property type="entry name" value="Winged helix-like DNA-binding domain superfamily/Winged helix DNA-binding domain"/>
    <property type="match status" value="1"/>
</dbReference>
<dbReference type="Gene3D" id="3.40.50.10490">
    <property type="entry name" value="Glucose-6-phosphate isomerase like protein, domain 1"/>
    <property type="match status" value="1"/>
</dbReference>
<dbReference type="InterPro" id="IPR001347">
    <property type="entry name" value="SIS_dom"/>
</dbReference>
<keyword evidence="7" id="KW-1185">Reference proteome</keyword>
<dbReference type="Proteomes" id="UP000092650">
    <property type="component" value="Chromosome"/>
</dbReference>
<sequence>MSVESLVTEIYEKLPKGQKKVAEYLLRNHVEFSISTASQIAKRIDVSEATVIRFSYALNYKSFSHMQKSFQAEFLADPNSESLQESSFQLDDPNNDLINKIVTRETEILQQMQGMDRKIFWQTADLLMNTKHVKIVGNLASYAAAYWFYLKLNMMRENVTLLSNELNASFDNLLLTEPEETIFILISMPSYVVSTLNIGKHAKEQGAKILTITDRKLSPTGRIADICLTTDIGIHSEAMISISSVMSLINLITSGIESKYEDEISERVRSINKYYTDTNFVIE</sequence>
<keyword evidence="1" id="KW-0805">Transcription regulation</keyword>
<evidence type="ECO:0008006" key="8">
    <source>
        <dbReference type="Google" id="ProtNLM"/>
    </source>
</evidence>
<dbReference type="Pfam" id="PF01418">
    <property type="entry name" value="HTH_6"/>
    <property type="match status" value="1"/>
</dbReference>
<gene>
    <name evidence="6" type="ORF">BBI15_15205</name>
</gene>
<dbReference type="GO" id="GO:0003677">
    <property type="term" value="F:DNA binding"/>
    <property type="evidence" value="ECO:0007669"/>
    <property type="project" value="UniProtKB-KW"/>
</dbReference>
<dbReference type="CDD" id="cd05013">
    <property type="entry name" value="SIS_RpiR"/>
    <property type="match status" value="1"/>
</dbReference>
<dbReference type="InterPro" id="IPR009057">
    <property type="entry name" value="Homeodomain-like_sf"/>
</dbReference>
<evidence type="ECO:0000313" key="7">
    <source>
        <dbReference type="Proteomes" id="UP000092650"/>
    </source>
</evidence>
<dbReference type="GO" id="GO:0097367">
    <property type="term" value="F:carbohydrate derivative binding"/>
    <property type="evidence" value="ECO:0007669"/>
    <property type="project" value="InterPro"/>
</dbReference>
<protein>
    <recommendedName>
        <fullName evidence="8">RpiR family transcriptional regulator</fullName>
    </recommendedName>
</protein>
<dbReference type="RefSeq" id="WP_068872266.1">
    <property type="nucleotide sequence ID" value="NZ_CP016539.2"/>
</dbReference>
<dbReference type="InterPro" id="IPR047640">
    <property type="entry name" value="RpiR-like"/>
</dbReference>
<dbReference type="SUPFAM" id="SSF53697">
    <property type="entry name" value="SIS domain"/>
    <property type="match status" value="1"/>
</dbReference>
<dbReference type="KEGG" id="ppla:BBI15_15205"/>
<dbReference type="PROSITE" id="PS51464">
    <property type="entry name" value="SIS"/>
    <property type="match status" value="1"/>
</dbReference>
<proteinExistence type="predicted"/>
<dbReference type="PANTHER" id="PTHR30514:SF18">
    <property type="entry name" value="RPIR-FAMILY TRANSCRIPTIONAL REGULATOR"/>
    <property type="match status" value="1"/>
</dbReference>
<feature type="domain" description="HTH rpiR-type" evidence="4">
    <location>
        <begin position="1"/>
        <end position="77"/>
    </location>
</feature>
<reference evidence="6" key="1">
    <citation type="submission" date="2016-10" db="EMBL/GenBank/DDBJ databases">
        <authorList>
            <person name="See-Too W.S."/>
        </authorList>
    </citation>
    <scope>NUCLEOTIDE SEQUENCE [LARGE SCALE GENOMIC DNA]</scope>
    <source>
        <strain evidence="6">DSM 23997</strain>
    </source>
</reference>
<feature type="domain" description="SIS" evidence="5">
    <location>
        <begin position="123"/>
        <end position="262"/>
    </location>
</feature>
<evidence type="ECO:0000259" key="5">
    <source>
        <dbReference type="PROSITE" id="PS51464"/>
    </source>
</evidence>
<dbReference type="Pfam" id="PF01380">
    <property type="entry name" value="SIS"/>
    <property type="match status" value="1"/>
</dbReference>
<dbReference type="InterPro" id="IPR035472">
    <property type="entry name" value="RpiR-like_SIS"/>
</dbReference>
<dbReference type="InterPro" id="IPR046348">
    <property type="entry name" value="SIS_dom_sf"/>
</dbReference>
<evidence type="ECO:0000256" key="1">
    <source>
        <dbReference type="ARBA" id="ARBA00023015"/>
    </source>
</evidence>
<keyword evidence="3" id="KW-0804">Transcription</keyword>
<evidence type="ECO:0000256" key="3">
    <source>
        <dbReference type="ARBA" id="ARBA00023163"/>
    </source>
</evidence>
<name>A0A1C7ECE6_9BACL</name>
<evidence type="ECO:0000256" key="2">
    <source>
        <dbReference type="ARBA" id="ARBA00023125"/>
    </source>
</evidence>
<dbReference type="PANTHER" id="PTHR30514">
    <property type="entry name" value="GLUCOKINASE"/>
    <property type="match status" value="1"/>
</dbReference>
<dbReference type="EMBL" id="CP016539">
    <property type="protein sequence ID" value="ANU21429.1"/>
    <property type="molecule type" value="Genomic_DNA"/>
</dbReference>
<dbReference type="PROSITE" id="PS51071">
    <property type="entry name" value="HTH_RPIR"/>
    <property type="match status" value="1"/>
</dbReference>
<evidence type="ECO:0000313" key="6">
    <source>
        <dbReference type="EMBL" id="ANU21429.1"/>
    </source>
</evidence>
<evidence type="ECO:0000259" key="4">
    <source>
        <dbReference type="PROSITE" id="PS51071"/>
    </source>
</evidence>
<dbReference type="InterPro" id="IPR000281">
    <property type="entry name" value="HTH_RpiR"/>
</dbReference>
<accession>A0A1C7ECE6</accession>
<dbReference type="InterPro" id="IPR036388">
    <property type="entry name" value="WH-like_DNA-bd_sf"/>
</dbReference>
<dbReference type="GO" id="GO:0003700">
    <property type="term" value="F:DNA-binding transcription factor activity"/>
    <property type="evidence" value="ECO:0007669"/>
    <property type="project" value="InterPro"/>
</dbReference>
<dbReference type="SUPFAM" id="SSF46689">
    <property type="entry name" value="Homeodomain-like"/>
    <property type="match status" value="1"/>
</dbReference>
<keyword evidence="2" id="KW-0238">DNA-binding</keyword>
<organism evidence="6 7">
    <name type="scientific">Planococcus plakortidis</name>
    <dbReference type="NCBI Taxonomy" id="1038856"/>
    <lineage>
        <taxon>Bacteria</taxon>
        <taxon>Bacillati</taxon>
        <taxon>Bacillota</taxon>
        <taxon>Bacilli</taxon>
        <taxon>Bacillales</taxon>
        <taxon>Caryophanaceae</taxon>
        <taxon>Planococcus</taxon>
    </lineage>
</organism>